<dbReference type="Proteomes" id="UP000054047">
    <property type="component" value="Unassembled WGS sequence"/>
</dbReference>
<name>A0A0C2D8D1_9BILA</name>
<protein>
    <submittedName>
        <fullName evidence="2">Uncharacterized protein</fullName>
    </submittedName>
</protein>
<accession>A0A0C2D8D1</accession>
<evidence type="ECO:0000313" key="3">
    <source>
        <dbReference type="Proteomes" id="UP000054047"/>
    </source>
</evidence>
<sequence>MRTVLQVRHGASALRRTQGSHLLTSILFIPPTHLTLSCTDKYGLEEDAKSAPSELNLEELLRVVKAAARPGPPPKCHLFLDFASNPKGKDSETCAQAEFALRKHFASHNPSFSRNGNRKLPTRWKNTTHSSLYVQ</sequence>
<gene>
    <name evidence="2" type="ORF">ANCDUO_03711</name>
</gene>
<organism evidence="2 3">
    <name type="scientific">Ancylostoma duodenale</name>
    <dbReference type="NCBI Taxonomy" id="51022"/>
    <lineage>
        <taxon>Eukaryota</taxon>
        <taxon>Metazoa</taxon>
        <taxon>Ecdysozoa</taxon>
        <taxon>Nematoda</taxon>
        <taxon>Chromadorea</taxon>
        <taxon>Rhabditida</taxon>
        <taxon>Rhabditina</taxon>
        <taxon>Rhabditomorpha</taxon>
        <taxon>Strongyloidea</taxon>
        <taxon>Ancylostomatidae</taxon>
        <taxon>Ancylostomatinae</taxon>
        <taxon>Ancylostoma</taxon>
    </lineage>
</organism>
<feature type="region of interest" description="Disordered" evidence="1">
    <location>
        <begin position="109"/>
        <end position="135"/>
    </location>
</feature>
<reference evidence="2 3" key="1">
    <citation type="submission" date="2013-12" db="EMBL/GenBank/DDBJ databases">
        <title>Draft genome of the parsitic nematode Ancylostoma duodenale.</title>
        <authorList>
            <person name="Mitreva M."/>
        </authorList>
    </citation>
    <scope>NUCLEOTIDE SEQUENCE [LARGE SCALE GENOMIC DNA]</scope>
    <source>
        <strain evidence="2 3">Zhejiang</strain>
    </source>
</reference>
<dbReference type="EMBL" id="KN727325">
    <property type="protein sequence ID" value="KIH65963.1"/>
    <property type="molecule type" value="Genomic_DNA"/>
</dbReference>
<dbReference type="AlphaFoldDB" id="A0A0C2D8D1"/>
<evidence type="ECO:0000256" key="1">
    <source>
        <dbReference type="SAM" id="MobiDB-lite"/>
    </source>
</evidence>
<feature type="compositionally biased region" description="Polar residues" evidence="1">
    <location>
        <begin position="124"/>
        <end position="135"/>
    </location>
</feature>
<evidence type="ECO:0000313" key="2">
    <source>
        <dbReference type="EMBL" id="KIH65963.1"/>
    </source>
</evidence>
<proteinExistence type="predicted"/>
<keyword evidence="3" id="KW-1185">Reference proteome</keyword>